<dbReference type="Proteomes" id="UP000623967">
    <property type="component" value="Unassembled WGS sequence"/>
</dbReference>
<keyword evidence="3" id="KW-1185">Reference proteome</keyword>
<organism evidence="2 3">
    <name type="scientific">Neobacillus paridis</name>
    <dbReference type="NCBI Taxonomy" id="2803862"/>
    <lineage>
        <taxon>Bacteria</taxon>
        <taxon>Bacillati</taxon>
        <taxon>Bacillota</taxon>
        <taxon>Bacilli</taxon>
        <taxon>Bacillales</taxon>
        <taxon>Bacillaceae</taxon>
        <taxon>Neobacillus</taxon>
    </lineage>
</organism>
<evidence type="ECO:0000256" key="1">
    <source>
        <dbReference type="SAM" id="Phobius"/>
    </source>
</evidence>
<feature type="transmembrane region" description="Helical" evidence="1">
    <location>
        <begin position="110"/>
        <end position="139"/>
    </location>
</feature>
<reference evidence="2 3" key="1">
    <citation type="submission" date="2021-01" db="EMBL/GenBank/DDBJ databases">
        <title>Genome public.</title>
        <authorList>
            <person name="Liu C."/>
            <person name="Sun Q."/>
        </authorList>
    </citation>
    <scope>NUCLEOTIDE SEQUENCE [LARGE SCALE GENOMIC DNA]</scope>
    <source>
        <strain evidence="2 3">YIM B02564</strain>
    </source>
</reference>
<keyword evidence="1" id="KW-0472">Membrane</keyword>
<feature type="transmembrane region" description="Helical" evidence="1">
    <location>
        <begin position="7"/>
        <end position="24"/>
    </location>
</feature>
<protein>
    <recommendedName>
        <fullName evidence="4">EpsG family protein</fullName>
    </recommendedName>
</protein>
<feature type="transmembrane region" description="Helical" evidence="1">
    <location>
        <begin position="145"/>
        <end position="168"/>
    </location>
</feature>
<feature type="non-terminal residue" evidence="2">
    <location>
        <position position="1"/>
    </location>
</feature>
<name>A0ABS1TUK3_9BACI</name>
<comment type="caution">
    <text evidence="2">The sequence shown here is derived from an EMBL/GenBank/DDBJ whole genome shotgun (WGS) entry which is preliminary data.</text>
</comment>
<dbReference type="RefSeq" id="WP_202655502.1">
    <property type="nucleotide sequence ID" value="NZ_JAESWB010000289.1"/>
</dbReference>
<evidence type="ECO:0000313" key="2">
    <source>
        <dbReference type="EMBL" id="MBL4954238.1"/>
    </source>
</evidence>
<sequence>GASANPQAVLASLLFALFMLWIPWEDLLGKEFEDKQVYINNFLHLKSIVEDKDLSGLRDFFFNEVLWDVLVRTAMDKLGIPIGVILGAVTFLCLFCFARYLAMRHGVLSILLLVNPLVVDFAFSQLRMAFAVSLVLVALSLRSRVALYATLVMACFIHTAMVLFIVMYL</sequence>
<feature type="non-terminal residue" evidence="2">
    <location>
        <position position="169"/>
    </location>
</feature>
<evidence type="ECO:0000313" key="3">
    <source>
        <dbReference type="Proteomes" id="UP000623967"/>
    </source>
</evidence>
<accession>A0ABS1TUK3</accession>
<gene>
    <name evidence="2" type="ORF">JK635_18910</name>
</gene>
<keyword evidence="1" id="KW-0812">Transmembrane</keyword>
<keyword evidence="1" id="KW-1133">Transmembrane helix</keyword>
<proteinExistence type="predicted"/>
<evidence type="ECO:0008006" key="4">
    <source>
        <dbReference type="Google" id="ProtNLM"/>
    </source>
</evidence>
<feature type="transmembrane region" description="Helical" evidence="1">
    <location>
        <begin position="78"/>
        <end position="98"/>
    </location>
</feature>
<dbReference type="EMBL" id="JAESWB010000289">
    <property type="protein sequence ID" value="MBL4954238.1"/>
    <property type="molecule type" value="Genomic_DNA"/>
</dbReference>